<dbReference type="PaxDb" id="3055-EDO98483"/>
<gene>
    <name evidence="3" type="ORF">CHLRE_17g737463v5</name>
</gene>
<keyword evidence="2" id="KW-0732">Signal</keyword>
<protein>
    <submittedName>
        <fullName evidence="3">Uncharacterized protein</fullName>
    </submittedName>
</protein>
<evidence type="ECO:0000313" key="4">
    <source>
        <dbReference type="Proteomes" id="UP000006906"/>
    </source>
</evidence>
<evidence type="ECO:0000256" key="2">
    <source>
        <dbReference type="ARBA" id="ARBA00022729"/>
    </source>
</evidence>
<organism evidence="3 4">
    <name type="scientific">Chlamydomonas reinhardtii</name>
    <name type="common">Chlamydomonas smithii</name>
    <dbReference type="NCBI Taxonomy" id="3055"/>
    <lineage>
        <taxon>Eukaryota</taxon>
        <taxon>Viridiplantae</taxon>
        <taxon>Chlorophyta</taxon>
        <taxon>core chlorophytes</taxon>
        <taxon>Chlorophyceae</taxon>
        <taxon>CS clade</taxon>
        <taxon>Chlamydomonadales</taxon>
        <taxon>Chlamydomonadaceae</taxon>
        <taxon>Chlamydomonas</taxon>
    </lineage>
</organism>
<dbReference type="Proteomes" id="UP000006906">
    <property type="component" value="Chromosome 17"/>
</dbReference>
<name>A0A2K3CRI6_CHLRE</name>
<dbReference type="Gramene" id="PNW70887">
    <property type="protein sequence ID" value="PNW70887"/>
    <property type="gene ID" value="CHLRE_17g737463v5"/>
</dbReference>
<dbReference type="GeneID" id="66057143"/>
<accession>A0A2K3CRI6</accession>
<dbReference type="InterPro" id="IPR001611">
    <property type="entry name" value="Leu-rich_rpt"/>
</dbReference>
<dbReference type="GO" id="GO:0005930">
    <property type="term" value="C:axoneme"/>
    <property type="evidence" value="ECO:0007669"/>
    <property type="project" value="UniProtKB-SubCell"/>
</dbReference>
<dbReference type="Gene3D" id="3.80.10.10">
    <property type="entry name" value="Ribonuclease Inhibitor"/>
    <property type="match status" value="2"/>
</dbReference>
<evidence type="ECO:0000313" key="3">
    <source>
        <dbReference type="EMBL" id="PNW70887.1"/>
    </source>
</evidence>
<dbReference type="SUPFAM" id="SSF52058">
    <property type="entry name" value="L domain-like"/>
    <property type="match status" value="1"/>
</dbReference>
<keyword evidence="4" id="KW-1185">Reference proteome</keyword>
<dbReference type="KEGG" id="cre:CHLRE_17g737463v5"/>
<dbReference type="Pfam" id="PF00560">
    <property type="entry name" value="LRR_1"/>
    <property type="match status" value="1"/>
</dbReference>
<dbReference type="PRINTS" id="PR00019">
    <property type="entry name" value="LEURICHRPT"/>
</dbReference>
<reference evidence="3 4" key="1">
    <citation type="journal article" date="2007" name="Science">
        <title>The Chlamydomonas genome reveals the evolution of key animal and plant functions.</title>
        <authorList>
            <person name="Merchant S.S."/>
            <person name="Prochnik S.E."/>
            <person name="Vallon O."/>
            <person name="Harris E.H."/>
            <person name="Karpowicz S.J."/>
            <person name="Witman G.B."/>
            <person name="Terry A."/>
            <person name="Salamov A."/>
            <person name="Fritz-Laylin L.K."/>
            <person name="Marechal-Drouard L."/>
            <person name="Marshall W.F."/>
            <person name="Qu L.H."/>
            <person name="Nelson D.R."/>
            <person name="Sanderfoot A.A."/>
            <person name="Spalding M.H."/>
            <person name="Kapitonov V.V."/>
            <person name="Ren Q."/>
            <person name="Ferris P."/>
            <person name="Lindquist E."/>
            <person name="Shapiro H."/>
            <person name="Lucas S.M."/>
            <person name="Grimwood J."/>
            <person name="Schmutz J."/>
            <person name="Cardol P."/>
            <person name="Cerutti H."/>
            <person name="Chanfreau G."/>
            <person name="Chen C.L."/>
            <person name="Cognat V."/>
            <person name="Croft M.T."/>
            <person name="Dent R."/>
            <person name="Dutcher S."/>
            <person name="Fernandez E."/>
            <person name="Fukuzawa H."/>
            <person name="Gonzalez-Ballester D."/>
            <person name="Gonzalez-Halphen D."/>
            <person name="Hallmann A."/>
            <person name="Hanikenne M."/>
            <person name="Hippler M."/>
            <person name="Inwood W."/>
            <person name="Jabbari K."/>
            <person name="Kalanon M."/>
            <person name="Kuras R."/>
            <person name="Lefebvre P.A."/>
            <person name="Lemaire S.D."/>
            <person name="Lobanov A.V."/>
            <person name="Lohr M."/>
            <person name="Manuell A."/>
            <person name="Meier I."/>
            <person name="Mets L."/>
            <person name="Mittag M."/>
            <person name="Mittelmeier T."/>
            <person name="Moroney J.V."/>
            <person name="Moseley J."/>
            <person name="Napoli C."/>
            <person name="Nedelcu A.M."/>
            <person name="Niyogi K."/>
            <person name="Novoselov S.V."/>
            <person name="Paulsen I.T."/>
            <person name="Pazour G."/>
            <person name="Purton S."/>
            <person name="Ral J.P."/>
            <person name="Riano-Pachon D.M."/>
            <person name="Riekhof W."/>
            <person name="Rymarquis L."/>
            <person name="Schroda M."/>
            <person name="Stern D."/>
            <person name="Umen J."/>
            <person name="Willows R."/>
            <person name="Wilson N."/>
            <person name="Zimmer S.L."/>
            <person name="Allmer J."/>
            <person name="Balk J."/>
            <person name="Bisova K."/>
            <person name="Chen C.J."/>
            <person name="Elias M."/>
            <person name="Gendler K."/>
            <person name="Hauser C."/>
            <person name="Lamb M.R."/>
            <person name="Ledford H."/>
            <person name="Long J.C."/>
            <person name="Minagawa J."/>
            <person name="Page M.D."/>
            <person name="Pan J."/>
            <person name="Pootakham W."/>
            <person name="Roje S."/>
            <person name="Rose A."/>
            <person name="Stahlberg E."/>
            <person name="Terauchi A.M."/>
            <person name="Yang P."/>
            <person name="Ball S."/>
            <person name="Bowler C."/>
            <person name="Dieckmann C.L."/>
            <person name="Gladyshev V.N."/>
            <person name="Green P."/>
            <person name="Jorgensen R."/>
            <person name="Mayfield S."/>
            <person name="Mueller-Roeber B."/>
            <person name="Rajamani S."/>
            <person name="Sayre R.T."/>
            <person name="Brokstein P."/>
            <person name="Dubchak I."/>
            <person name="Goodstein D."/>
            <person name="Hornick L."/>
            <person name="Huang Y.W."/>
            <person name="Jhaveri J."/>
            <person name="Luo Y."/>
            <person name="Martinez D."/>
            <person name="Ngau W.C."/>
            <person name="Otillar B."/>
            <person name="Poliakov A."/>
            <person name="Porter A."/>
            <person name="Szajkowski L."/>
            <person name="Werner G."/>
            <person name="Zhou K."/>
            <person name="Grigoriev I.V."/>
            <person name="Rokhsar D.S."/>
            <person name="Grossman A.R."/>
        </authorList>
    </citation>
    <scope>NUCLEOTIDE SEQUENCE [LARGE SCALE GENOMIC DNA]</scope>
    <source>
        <strain evidence="4">CC-503</strain>
    </source>
</reference>
<dbReference type="InterPro" id="IPR032675">
    <property type="entry name" value="LRR_dom_sf"/>
</dbReference>
<dbReference type="PANTHER" id="PTHR47988">
    <property type="entry name" value="SOMATIC EMBRYOGENESIS RECEPTOR KINASE 1"/>
    <property type="match status" value="1"/>
</dbReference>
<dbReference type="AlphaFoldDB" id="A0A2K3CRI6"/>
<dbReference type="EMBL" id="CM008978">
    <property type="protein sequence ID" value="PNW70887.1"/>
    <property type="molecule type" value="Genomic_DNA"/>
</dbReference>
<sequence length="156" mass="15920">MDGACLQWNGNVNSIALPNCFPGGVGVAASLPSEVSVLTALTRLDLTGNKLSPNSGLPADYSALTGLRLVGLASMDLEAGPVPSSGFPQEWSSLVDLQQLDLSNNRLLGGTIPASWDILASVTALNIANTAACGDIPPTLSNSTTPSTLDSYCGEC</sequence>
<comment type="subcellular location">
    <subcellularLocation>
        <location evidence="1">Cytoplasm</location>
        <location evidence="1">Cytoskeleton</location>
        <location evidence="1">Cilium axoneme</location>
    </subcellularLocation>
</comment>
<evidence type="ECO:0000256" key="1">
    <source>
        <dbReference type="ARBA" id="ARBA00004430"/>
    </source>
</evidence>
<dbReference type="RefSeq" id="XP_042915037.1">
    <property type="nucleotide sequence ID" value="XM_043072578.1"/>
</dbReference>
<dbReference type="InParanoid" id="A0A2K3CRI6"/>
<dbReference type="OrthoDB" id="552025at2759"/>
<proteinExistence type="predicted"/>